<proteinExistence type="predicted"/>
<dbReference type="AlphaFoldDB" id="A0AAP0L8J7"/>
<dbReference type="EMBL" id="JBBNAF010000002">
    <property type="protein sequence ID" value="KAK9164599.1"/>
    <property type="molecule type" value="Genomic_DNA"/>
</dbReference>
<feature type="region of interest" description="Disordered" evidence="1">
    <location>
        <begin position="1"/>
        <end position="24"/>
    </location>
</feature>
<keyword evidence="3" id="KW-1185">Reference proteome</keyword>
<protein>
    <submittedName>
        <fullName evidence="2">Uncharacterized protein</fullName>
    </submittedName>
</protein>
<evidence type="ECO:0000256" key="1">
    <source>
        <dbReference type="SAM" id="MobiDB-lite"/>
    </source>
</evidence>
<name>A0AAP0L8J7_9MAGN</name>
<gene>
    <name evidence="2" type="ORF">Syun_005501</name>
</gene>
<evidence type="ECO:0000313" key="2">
    <source>
        <dbReference type="EMBL" id="KAK9164599.1"/>
    </source>
</evidence>
<accession>A0AAP0L8J7</accession>
<reference evidence="2 3" key="1">
    <citation type="submission" date="2024-01" db="EMBL/GenBank/DDBJ databases">
        <title>Genome assemblies of Stephania.</title>
        <authorList>
            <person name="Yang L."/>
        </authorList>
    </citation>
    <scope>NUCLEOTIDE SEQUENCE [LARGE SCALE GENOMIC DNA]</scope>
    <source>
        <strain evidence="2">YNDBR</strain>
        <tissue evidence="2">Leaf</tissue>
    </source>
</reference>
<comment type="caution">
    <text evidence="2">The sequence shown here is derived from an EMBL/GenBank/DDBJ whole genome shotgun (WGS) entry which is preliminary data.</text>
</comment>
<dbReference type="Proteomes" id="UP001420932">
    <property type="component" value="Unassembled WGS sequence"/>
</dbReference>
<organism evidence="2 3">
    <name type="scientific">Stephania yunnanensis</name>
    <dbReference type="NCBI Taxonomy" id="152371"/>
    <lineage>
        <taxon>Eukaryota</taxon>
        <taxon>Viridiplantae</taxon>
        <taxon>Streptophyta</taxon>
        <taxon>Embryophyta</taxon>
        <taxon>Tracheophyta</taxon>
        <taxon>Spermatophyta</taxon>
        <taxon>Magnoliopsida</taxon>
        <taxon>Ranunculales</taxon>
        <taxon>Menispermaceae</taxon>
        <taxon>Menispermoideae</taxon>
        <taxon>Cissampelideae</taxon>
        <taxon>Stephania</taxon>
    </lineage>
</organism>
<feature type="compositionally biased region" description="Basic and acidic residues" evidence="1">
    <location>
        <begin position="1"/>
        <end position="14"/>
    </location>
</feature>
<sequence>MEYKKLIDDKGSSKRDHRSPRARTNQRLLMRYNLIESTGQAHNVGGMASCVNENGRLQMRVILRSHELKHLMDVMKNVHKAESTPNNSPSTLEQRLQFMRRRHLRRADSMKERCCPWKPVLQSIPEEL</sequence>
<evidence type="ECO:0000313" key="3">
    <source>
        <dbReference type="Proteomes" id="UP001420932"/>
    </source>
</evidence>